<dbReference type="GO" id="GO:0019239">
    <property type="term" value="F:deaminase activity"/>
    <property type="evidence" value="ECO:0007669"/>
    <property type="project" value="TreeGrafter"/>
</dbReference>
<dbReference type="PANTHER" id="PTHR11803">
    <property type="entry name" value="2-IMINOBUTANOATE/2-IMINOPROPANOATE DEAMINASE RIDA"/>
    <property type="match status" value="1"/>
</dbReference>
<dbReference type="Pfam" id="PF01042">
    <property type="entry name" value="Ribonuc_L-PSP"/>
    <property type="match status" value="1"/>
</dbReference>
<evidence type="ECO:0008006" key="5">
    <source>
        <dbReference type="Google" id="ProtNLM"/>
    </source>
</evidence>
<dbReference type="InterPro" id="IPR035959">
    <property type="entry name" value="RutC-like_sf"/>
</dbReference>
<keyword evidence="4" id="KW-1185">Reference proteome</keyword>
<proteinExistence type="inferred from homology"/>
<dbReference type="EMBL" id="CP046172">
    <property type="protein sequence ID" value="QIS15126.1"/>
    <property type="molecule type" value="Genomic_DNA"/>
</dbReference>
<reference evidence="3 4" key="1">
    <citation type="journal article" date="2019" name="ACS Chem. Biol.">
        <title>Identification and Mobilization of a Cryptic Antibiotic Biosynthesis Gene Locus from a Human-Pathogenic Nocardia Isolate.</title>
        <authorList>
            <person name="Herisse M."/>
            <person name="Ishida K."/>
            <person name="Porter J.L."/>
            <person name="Howden B."/>
            <person name="Hertweck C."/>
            <person name="Stinear T.P."/>
            <person name="Pidot S.J."/>
        </authorList>
    </citation>
    <scope>NUCLEOTIDE SEQUENCE [LARGE SCALE GENOMIC DNA]</scope>
    <source>
        <strain evidence="3 4">AUSMDU00012717</strain>
    </source>
</reference>
<evidence type="ECO:0000313" key="3">
    <source>
        <dbReference type="EMBL" id="QIS15126.1"/>
    </source>
</evidence>
<dbReference type="PANTHER" id="PTHR11803:SF58">
    <property type="entry name" value="PROTEIN HMF1-RELATED"/>
    <property type="match status" value="1"/>
</dbReference>
<accession>A0A6G9YQ32</accession>
<protein>
    <recommendedName>
        <fullName evidence="5">RidA family protein</fullName>
    </recommendedName>
</protein>
<evidence type="ECO:0000256" key="2">
    <source>
        <dbReference type="SAM" id="MobiDB-lite"/>
    </source>
</evidence>
<dbReference type="Proteomes" id="UP000503540">
    <property type="component" value="Chromosome"/>
</dbReference>
<dbReference type="InterPro" id="IPR006175">
    <property type="entry name" value="YjgF/YER057c/UK114"/>
</dbReference>
<comment type="similarity">
    <text evidence="1">Belongs to the RutC family.</text>
</comment>
<feature type="region of interest" description="Disordered" evidence="2">
    <location>
        <begin position="1"/>
        <end position="48"/>
    </location>
</feature>
<sequence length="206" mass="21794">MGGDGARCHRGGGDRRNSPPVRSRRPAAGHRHHRAGPSHRGDRRRTVRGAVHTGAVNGWGRARLGCEDAVVEDTKLTYIAEPDGVAPGKGYTHVVIGTGRMVALSGQIAFDADGNVVGPGDPAAQARQVFENLRRCLAAAGATFDNVIKLTYYVTDIAHLPAIRTARDAHIAPSHLPASTAVQVAALVHPDLLMEIEAFALLPDSE</sequence>
<organism evidence="3 4">
    <name type="scientific">Nocardia arthritidis</name>
    <dbReference type="NCBI Taxonomy" id="228602"/>
    <lineage>
        <taxon>Bacteria</taxon>
        <taxon>Bacillati</taxon>
        <taxon>Actinomycetota</taxon>
        <taxon>Actinomycetes</taxon>
        <taxon>Mycobacteriales</taxon>
        <taxon>Nocardiaceae</taxon>
        <taxon>Nocardia</taxon>
    </lineage>
</organism>
<evidence type="ECO:0000313" key="4">
    <source>
        <dbReference type="Proteomes" id="UP000503540"/>
    </source>
</evidence>
<dbReference type="KEGG" id="nah:F5544_36490"/>
<dbReference type="Gene3D" id="3.30.1330.40">
    <property type="entry name" value="RutC-like"/>
    <property type="match status" value="1"/>
</dbReference>
<name>A0A6G9YQ32_9NOCA</name>
<dbReference type="CDD" id="cd00448">
    <property type="entry name" value="YjgF_YER057c_UK114_family"/>
    <property type="match status" value="1"/>
</dbReference>
<dbReference type="AlphaFoldDB" id="A0A6G9YQ32"/>
<dbReference type="SUPFAM" id="SSF55298">
    <property type="entry name" value="YjgF-like"/>
    <property type="match status" value="1"/>
</dbReference>
<feature type="compositionally biased region" description="Basic residues" evidence="2">
    <location>
        <begin position="22"/>
        <end position="47"/>
    </location>
</feature>
<evidence type="ECO:0000256" key="1">
    <source>
        <dbReference type="ARBA" id="ARBA00010552"/>
    </source>
</evidence>
<gene>
    <name evidence="3" type="ORF">F5544_36490</name>
</gene>
<dbReference type="GO" id="GO:0005829">
    <property type="term" value="C:cytosol"/>
    <property type="evidence" value="ECO:0007669"/>
    <property type="project" value="TreeGrafter"/>
</dbReference>